<comment type="caution">
    <text evidence="2">The sequence shown here is derived from an EMBL/GenBank/DDBJ whole genome shotgun (WGS) entry which is preliminary data.</text>
</comment>
<name>K1U6C8_9ZZZZ</name>
<gene>
    <name evidence="2" type="ORF">OBE_02189</name>
</gene>
<dbReference type="InterPro" id="IPR016064">
    <property type="entry name" value="NAD/diacylglycerol_kinase_sf"/>
</dbReference>
<organism evidence="2">
    <name type="scientific">human gut metagenome</name>
    <dbReference type="NCBI Taxonomy" id="408170"/>
    <lineage>
        <taxon>unclassified sequences</taxon>
        <taxon>metagenomes</taxon>
        <taxon>organismal metagenomes</taxon>
    </lineage>
</organism>
<dbReference type="Gene3D" id="2.60.200.40">
    <property type="match status" value="1"/>
</dbReference>
<reference evidence="2" key="1">
    <citation type="journal article" date="2013" name="Environ. Microbiol.">
        <title>Microbiota from the distal guts of lean and obese adolescents exhibit partial functional redundancy besides clear differences in community structure.</title>
        <authorList>
            <person name="Ferrer M."/>
            <person name="Ruiz A."/>
            <person name="Lanza F."/>
            <person name="Haange S.B."/>
            <person name="Oberbach A."/>
            <person name="Till H."/>
            <person name="Bargiela R."/>
            <person name="Campoy C."/>
            <person name="Segura M.T."/>
            <person name="Richter M."/>
            <person name="von Bergen M."/>
            <person name="Seifert J."/>
            <person name="Suarez A."/>
        </authorList>
    </citation>
    <scope>NUCLEOTIDE SEQUENCE</scope>
</reference>
<dbReference type="InterPro" id="IPR045540">
    <property type="entry name" value="YegS/DAGK_C"/>
</dbReference>
<accession>K1U6C8</accession>
<evidence type="ECO:0000259" key="1">
    <source>
        <dbReference type="Pfam" id="PF19279"/>
    </source>
</evidence>
<dbReference type="EMBL" id="AJWZ01001424">
    <property type="protein sequence ID" value="EKC73820.1"/>
    <property type="molecule type" value="Genomic_DNA"/>
</dbReference>
<evidence type="ECO:0000313" key="2">
    <source>
        <dbReference type="EMBL" id="EKC73820.1"/>
    </source>
</evidence>
<proteinExistence type="predicted"/>
<keyword evidence="2" id="KW-0418">Kinase</keyword>
<dbReference type="GO" id="GO:0016301">
    <property type="term" value="F:kinase activity"/>
    <property type="evidence" value="ECO:0007669"/>
    <property type="project" value="UniProtKB-KW"/>
</dbReference>
<dbReference type="AlphaFoldDB" id="K1U6C8"/>
<feature type="non-terminal residue" evidence="2">
    <location>
        <position position="1"/>
    </location>
</feature>
<sequence>FSFGIFTTTSQRTPDKRKHQIGKLAYLIEGVKEFRSVHGIPLQILADGKAFDLESLMALIFNGETAGGFHLAPRSSIKDGMFDCLLLQRRNMLFSVVSMLRHLLGGRPSQVKHFRARTLDITSPINEPTDVDGQKGADFPLHIECLHNELRVVCPLSEAPRRGRFAYFKNLISKLAWWRTR</sequence>
<protein>
    <submittedName>
        <fullName evidence="2">Lipid kinase</fullName>
    </submittedName>
</protein>
<dbReference type="Pfam" id="PF19279">
    <property type="entry name" value="YegS_C"/>
    <property type="match status" value="1"/>
</dbReference>
<feature type="domain" description="YegS/DAGK C-terminal" evidence="1">
    <location>
        <begin position="11"/>
        <end position="153"/>
    </location>
</feature>
<keyword evidence="2" id="KW-0808">Transferase</keyword>
<dbReference type="SUPFAM" id="SSF111331">
    <property type="entry name" value="NAD kinase/diacylglycerol kinase-like"/>
    <property type="match status" value="1"/>
</dbReference>